<feature type="compositionally biased region" description="Low complexity" evidence="1">
    <location>
        <begin position="54"/>
        <end position="69"/>
    </location>
</feature>
<proteinExistence type="predicted"/>
<name>A0ABQ9TUR7_SAGOE</name>
<feature type="non-terminal residue" evidence="2">
    <location>
        <position position="102"/>
    </location>
</feature>
<dbReference type="Proteomes" id="UP001266305">
    <property type="component" value="Unassembled WGS sequence"/>
</dbReference>
<organism evidence="2 3">
    <name type="scientific">Saguinus oedipus</name>
    <name type="common">Cotton-top tamarin</name>
    <name type="synonym">Oedipomidas oedipus</name>
    <dbReference type="NCBI Taxonomy" id="9490"/>
    <lineage>
        <taxon>Eukaryota</taxon>
        <taxon>Metazoa</taxon>
        <taxon>Chordata</taxon>
        <taxon>Craniata</taxon>
        <taxon>Vertebrata</taxon>
        <taxon>Euteleostomi</taxon>
        <taxon>Mammalia</taxon>
        <taxon>Eutheria</taxon>
        <taxon>Euarchontoglires</taxon>
        <taxon>Primates</taxon>
        <taxon>Haplorrhini</taxon>
        <taxon>Platyrrhini</taxon>
        <taxon>Cebidae</taxon>
        <taxon>Callitrichinae</taxon>
        <taxon>Saguinus</taxon>
    </lineage>
</organism>
<feature type="region of interest" description="Disordered" evidence="1">
    <location>
        <begin position="46"/>
        <end position="69"/>
    </location>
</feature>
<accession>A0ABQ9TUR7</accession>
<feature type="non-terminal residue" evidence="2">
    <location>
        <position position="1"/>
    </location>
</feature>
<gene>
    <name evidence="2" type="ORF">P7K49_034434</name>
</gene>
<evidence type="ECO:0000313" key="3">
    <source>
        <dbReference type="Proteomes" id="UP001266305"/>
    </source>
</evidence>
<dbReference type="Gene3D" id="3.30.200.20">
    <property type="entry name" value="Phosphorylase Kinase, domain 1"/>
    <property type="match status" value="2"/>
</dbReference>
<evidence type="ECO:0000256" key="1">
    <source>
        <dbReference type="SAM" id="MobiDB-lite"/>
    </source>
</evidence>
<evidence type="ECO:0000313" key="2">
    <source>
        <dbReference type="EMBL" id="KAK2088527.1"/>
    </source>
</evidence>
<keyword evidence="3" id="KW-1185">Reference proteome</keyword>
<reference evidence="2 3" key="1">
    <citation type="submission" date="2023-05" db="EMBL/GenBank/DDBJ databases">
        <title>B98-5 Cell Line De Novo Hybrid Assembly: An Optical Mapping Approach.</title>
        <authorList>
            <person name="Kananen K."/>
            <person name="Auerbach J.A."/>
            <person name="Kautto E."/>
            <person name="Blachly J.S."/>
        </authorList>
    </citation>
    <scope>NUCLEOTIDE SEQUENCE [LARGE SCALE GENOMIC DNA]</scope>
    <source>
        <strain evidence="2">B95-8</strain>
        <tissue evidence="2">Cell line</tissue>
    </source>
</reference>
<comment type="caution">
    <text evidence="2">The sequence shown here is derived from an EMBL/GenBank/DDBJ whole genome shotgun (WGS) entry which is preliminary data.</text>
</comment>
<sequence>NSLGISEELKEKLRDVMVDRHKVALGKTLGEGESPQHHKHILLNFRDPALSTHPPNSRKNSPPRPSKVSVSLWPFTGEFGAVMEGQLNQDDSVLKVAVKTMK</sequence>
<dbReference type="EMBL" id="JASSZA010000019">
    <property type="protein sequence ID" value="KAK2088527.1"/>
    <property type="molecule type" value="Genomic_DNA"/>
</dbReference>
<protein>
    <submittedName>
        <fullName evidence="2">Uncharacterized protein</fullName>
    </submittedName>
</protein>